<sequence>AGLTGLNAVRELRKRTPNARVKVLEARSEVGGRIRAKTMRTAEGNALLDTGSYFISPYANELIDLANEIGLTMYTQSNCGTRTLNIRGYRRTKRQAGLLSIPHSFDDVLSSPAIRSLATQNVHNYLANQHTSRAETDTANRLLQILYDSPDVSVSILHLMLASGSENGTMADMLSRYGHGQSLLMQGGLHRLTRLGAYFTLYYIL</sequence>
<evidence type="ECO:0000313" key="6">
    <source>
        <dbReference type="EMBL" id="VDM70581.1"/>
    </source>
</evidence>
<evidence type="ECO:0000256" key="4">
    <source>
        <dbReference type="ARBA" id="ARBA00048448"/>
    </source>
</evidence>
<dbReference type="PANTHER" id="PTHR43563:SF18">
    <property type="entry name" value="AMINE OXIDASE DOMAIN-CONTAINING PROTEIN"/>
    <property type="match status" value="1"/>
</dbReference>
<keyword evidence="7" id="KW-1185">Reference proteome</keyword>
<dbReference type="PANTHER" id="PTHR43563">
    <property type="entry name" value="AMINE OXIDASE"/>
    <property type="match status" value="1"/>
</dbReference>
<evidence type="ECO:0000256" key="3">
    <source>
        <dbReference type="ARBA" id="ARBA00012804"/>
    </source>
</evidence>
<dbReference type="OrthoDB" id="7777654at2759"/>
<organism evidence="6 7">
    <name type="scientific">Strongylus vulgaris</name>
    <name type="common">Blood worm</name>
    <dbReference type="NCBI Taxonomy" id="40348"/>
    <lineage>
        <taxon>Eukaryota</taxon>
        <taxon>Metazoa</taxon>
        <taxon>Ecdysozoa</taxon>
        <taxon>Nematoda</taxon>
        <taxon>Chromadorea</taxon>
        <taxon>Rhabditida</taxon>
        <taxon>Rhabditina</taxon>
        <taxon>Rhabditomorpha</taxon>
        <taxon>Strongyloidea</taxon>
        <taxon>Strongylidae</taxon>
        <taxon>Strongylus</taxon>
    </lineage>
</organism>
<evidence type="ECO:0000256" key="1">
    <source>
        <dbReference type="ARBA" id="ARBA00004362"/>
    </source>
</evidence>
<feature type="domain" description="Amine oxidase" evidence="5">
    <location>
        <begin position="3"/>
        <end position="140"/>
    </location>
</feature>
<dbReference type="Gene3D" id="3.50.50.60">
    <property type="entry name" value="FAD/NAD(P)-binding domain"/>
    <property type="match status" value="1"/>
</dbReference>
<reference evidence="6 7" key="1">
    <citation type="submission" date="2018-11" db="EMBL/GenBank/DDBJ databases">
        <authorList>
            <consortium name="Pathogen Informatics"/>
        </authorList>
    </citation>
    <scope>NUCLEOTIDE SEQUENCE [LARGE SCALE GENOMIC DNA]</scope>
</reference>
<dbReference type="GO" id="GO:0097621">
    <property type="term" value="F:monoamine oxidase activity"/>
    <property type="evidence" value="ECO:0007669"/>
    <property type="project" value="UniProtKB-EC"/>
</dbReference>
<dbReference type="EC" id="1.4.3.4" evidence="3"/>
<name>A0A3P7IBE2_STRVU</name>
<evidence type="ECO:0000313" key="7">
    <source>
        <dbReference type="Proteomes" id="UP000270094"/>
    </source>
</evidence>
<comment type="similarity">
    <text evidence="2">Belongs to the flavin monoamine oxidase family.</text>
</comment>
<dbReference type="InterPro" id="IPR050703">
    <property type="entry name" value="Flavin_MAO"/>
</dbReference>
<comment type="subcellular location">
    <subcellularLocation>
        <location evidence="1">Mitochondrion outer membrane</location>
        <topology evidence="1">Single-pass type IV membrane protein</topology>
        <orientation evidence="1">Cytoplasmic side</orientation>
    </subcellularLocation>
</comment>
<gene>
    <name evidence="6" type="ORF">SVUK_LOCUS5579</name>
</gene>
<evidence type="ECO:0000256" key="2">
    <source>
        <dbReference type="ARBA" id="ARBA00005995"/>
    </source>
</evidence>
<dbReference type="Pfam" id="PF01593">
    <property type="entry name" value="Amino_oxidase"/>
    <property type="match status" value="1"/>
</dbReference>
<dbReference type="InterPro" id="IPR036188">
    <property type="entry name" value="FAD/NAD-bd_sf"/>
</dbReference>
<evidence type="ECO:0000259" key="5">
    <source>
        <dbReference type="Pfam" id="PF01593"/>
    </source>
</evidence>
<dbReference type="GO" id="GO:0005741">
    <property type="term" value="C:mitochondrial outer membrane"/>
    <property type="evidence" value="ECO:0007669"/>
    <property type="project" value="UniProtKB-SubCell"/>
</dbReference>
<dbReference type="InterPro" id="IPR002937">
    <property type="entry name" value="Amino_oxidase"/>
</dbReference>
<dbReference type="EMBL" id="UYYB01016698">
    <property type="protein sequence ID" value="VDM70581.1"/>
    <property type="molecule type" value="Genomic_DNA"/>
</dbReference>
<accession>A0A3P7IBE2</accession>
<dbReference type="SUPFAM" id="SSF51905">
    <property type="entry name" value="FAD/NAD(P)-binding domain"/>
    <property type="match status" value="1"/>
</dbReference>
<proteinExistence type="inferred from homology"/>
<protein>
    <recommendedName>
        <fullName evidence="3">monoamine oxidase</fullName>
        <ecNumber evidence="3">1.4.3.4</ecNumber>
    </recommendedName>
</protein>
<feature type="non-terminal residue" evidence="6">
    <location>
        <position position="1"/>
    </location>
</feature>
<dbReference type="AlphaFoldDB" id="A0A3P7IBE2"/>
<comment type="catalytic activity">
    <reaction evidence="4">
        <text>a secondary aliphatic amine + O2 + H2O = a primary amine + an aldehyde + H2O2</text>
        <dbReference type="Rhea" id="RHEA:26414"/>
        <dbReference type="ChEBI" id="CHEBI:15377"/>
        <dbReference type="ChEBI" id="CHEBI:15379"/>
        <dbReference type="ChEBI" id="CHEBI:16240"/>
        <dbReference type="ChEBI" id="CHEBI:17478"/>
        <dbReference type="ChEBI" id="CHEBI:58855"/>
        <dbReference type="ChEBI" id="CHEBI:65296"/>
        <dbReference type="EC" id="1.4.3.4"/>
    </reaction>
</comment>
<dbReference type="Proteomes" id="UP000270094">
    <property type="component" value="Unassembled WGS sequence"/>
</dbReference>